<dbReference type="Proteomes" id="UP000539075">
    <property type="component" value="Unassembled WGS sequence"/>
</dbReference>
<keyword evidence="3" id="KW-1185">Reference proteome</keyword>
<evidence type="ECO:0000259" key="1">
    <source>
        <dbReference type="PROSITE" id="PS50943"/>
    </source>
</evidence>
<dbReference type="GO" id="GO:0003677">
    <property type="term" value="F:DNA binding"/>
    <property type="evidence" value="ECO:0007669"/>
    <property type="project" value="UniProtKB-KW"/>
</dbReference>
<comment type="caution">
    <text evidence="2">The sequence shown here is derived from an EMBL/GenBank/DDBJ whole genome shotgun (WGS) entry which is preliminary data.</text>
</comment>
<dbReference type="EMBL" id="JACHGO010000002">
    <property type="protein sequence ID" value="MBB5142512.1"/>
    <property type="molecule type" value="Genomic_DNA"/>
</dbReference>
<evidence type="ECO:0000313" key="2">
    <source>
        <dbReference type="EMBL" id="MBB5142512.1"/>
    </source>
</evidence>
<dbReference type="AlphaFoldDB" id="A0A7W8C139"/>
<reference evidence="2 3" key="1">
    <citation type="submission" date="2020-08" db="EMBL/GenBank/DDBJ databases">
        <title>Genomic Encyclopedia of Type Strains, Phase IV (KMG-IV): sequencing the most valuable type-strain genomes for metagenomic binning, comparative biology and taxonomic classification.</title>
        <authorList>
            <person name="Goeker M."/>
        </authorList>
    </citation>
    <scope>NUCLEOTIDE SEQUENCE [LARGE SCALE GENOMIC DNA]</scope>
    <source>
        <strain evidence="2 3">DSM 11275</strain>
    </source>
</reference>
<gene>
    <name evidence="2" type="ORF">HNQ38_000591</name>
</gene>
<accession>A0A7W8C139</accession>
<dbReference type="RefSeq" id="WP_221277792.1">
    <property type="nucleotide sequence ID" value="NZ_JACHGO010000002.1"/>
</dbReference>
<dbReference type="InterPro" id="IPR001387">
    <property type="entry name" value="Cro/C1-type_HTH"/>
</dbReference>
<evidence type="ECO:0000313" key="3">
    <source>
        <dbReference type="Proteomes" id="UP000539075"/>
    </source>
</evidence>
<protein>
    <submittedName>
        <fullName evidence="2">DNA-binding transcriptional regulator YiaG</fullName>
    </submittedName>
</protein>
<dbReference type="InterPro" id="IPR010982">
    <property type="entry name" value="Lambda_DNA-bd_dom_sf"/>
</dbReference>
<organism evidence="2 3">
    <name type="scientific">Desulfovibrio intestinalis</name>
    <dbReference type="NCBI Taxonomy" id="58621"/>
    <lineage>
        <taxon>Bacteria</taxon>
        <taxon>Pseudomonadati</taxon>
        <taxon>Thermodesulfobacteriota</taxon>
        <taxon>Desulfovibrionia</taxon>
        <taxon>Desulfovibrionales</taxon>
        <taxon>Desulfovibrionaceae</taxon>
        <taxon>Desulfovibrio</taxon>
    </lineage>
</organism>
<keyword evidence="2" id="KW-0238">DNA-binding</keyword>
<proteinExistence type="predicted"/>
<dbReference type="PROSITE" id="PS50943">
    <property type="entry name" value="HTH_CROC1"/>
    <property type="match status" value="1"/>
</dbReference>
<dbReference type="SUPFAM" id="SSF47413">
    <property type="entry name" value="lambda repressor-like DNA-binding domains"/>
    <property type="match status" value="1"/>
</dbReference>
<sequence>MLERTNAPHTDTKILSFAVPHDMVEKVLSAMHSYGLREENESIPWREAFRTVSDEDIPGRYLRGARYRENLTQRQLSEMTGITVPHLSAMENGKRPIGKKNARLLADALNIDPRRLLDV</sequence>
<feature type="domain" description="HTH cro/C1-type" evidence="1">
    <location>
        <begin position="62"/>
        <end position="116"/>
    </location>
</feature>
<dbReference type="Gene3D" id="1.10.260.40">
    <property type="entry name" value="lambda repressor-like DNA-binding domains"/>
    <property type="match status" value="1"/>
</dbReference>
<dbReference type="CDD" id="cd00093">
    <property type="entry name" value="HTH_XRE"/>
    <property type="match status" value="1"/>
</dbReference>
<dbReference type="Pfam" id="PF01381">
    <property type="entry name" value="HTH_3"/>
    <property type="match status" value="1"/>
</dbReference>
<dbReference type="SMART" id="SM00530">
    <property type="entry name" value="HTH_XRE"/>
    <property type="match status" value="1"/>
</dbReference>
<name>A0A7W8C139_9BACT</name>